<name>A0A6J4K374_9PSEU</name>
<feature type="compositionally biased region" description="Low complexity" evidence="1">
    <location>
        <begin position="196"/>
        <end position="208"/>
    </location>
</feature>
<evidence type="ECO:0000313" key="2">
    <source>
        <dbReference type="EMBL" id="CAA9294180.1"/>
    </source>
</evidence>
<proteinExistence type="predicted"/>
<feature type="compositionally biased region" description="Gly residues" evidence="1">
    <location>
        <begin position="79"/>
        <end position="101"/>
    </location>
</feature>
<dbReference type="AlphaFoldDB" id="A0A6J4K374"/>
<feature type="compositionally biased region" description="Basic residues" evidence="1">
    <location>
        <begin position="31"/>
        <end position="40"/>
    </location>
</feature>
<reference evidence="2" key="1">
    <citation type="submission" date="2020-02" db="EMBL/GenBank/DDBJ databases">
        <authorList>
            <person name="Meier V. D."/>
        </authorList>
    </citation>
    <scope>NUCLEOTIDE SEQUENCE</scope>
    <source>
        <strain evidence="2">AVDCRST_MAG54</strain>
    </source>
</reference>
<feature type="non-terminal residue" evidence="2">
    <location>
        <position position="1"/>
    </location>
</feature>
<feature type="compositionally biased region" description="Basic residues" evidence="1">
    <location>
        <begin position="112"/>
        <end position="126"/>
    </location>
</feature>
<feature type="compositionally biased region" description="Basic residues" evidence="1">
    <location>
        <begin position="209"/>
        <end position="220"/>
    </location>
</feature>
<feature type="compositionally biased region" description="Basic and acidic residues" evidence="1">
    <location>
        <begin position="223"/>
        <end position="233"/>
    </location>
</feature>
<organism evidence="2">
    <name type="scientific">uncultured Actinomycetospora sp</name>
    <dbReference type="NCBI Taxonomy" id="1135996"/>
    <lineage>
        <taxon>Bacteria</taxon>
        <taxon>Bacillati</taxon>
        <taxon>Actinomycetota</taxon>
        <taxon>Actinomycetes</taxon>
        <taxon>Pseudonocardiales</taxon>
        <taxon>Pseudonocardiaceae</taxon>
        <taxon>Actinomycetospora</taxon>
        <taxon>environmental samples</taxon>
    </lineage>
</organism>
<evidence type="ECO:0000256" key="1">
    <source>
        <dbReference type="SAM" id="MobiDB-lite"/>
    </source>
</evidence>
<feature type="compositionally biased region" description="Basic and acidic residues" evidence="1">
    <location>
        <begin position="53"/>
        <end position="62"/>
    </location>
</feature>
<dbReference type="EMBL" id="CADCTH010000593">
    <property type="protein sequence ID" value="CAA9294180.1"/>
    <property type="molecule type" value="Genomic_DNA"/>
</dbReference>
<feature type="region of interest" description="Disordered" evidence="1">
    <location>
        <begin position="1"/>
        <end position="267"/>
    </location>
</feature>
<accession>A0A6J4K374</accession>
<feature type="compositionally biased region" description="Low complexity" evidence="1">
    <location>
        <begin position="130"/>
        <end position="141"/>
    </location>
</feature>
<gene>
    <name evidence="2" type="ORF">AVDCRST_MAG54-4714</name>
</gene>
<protein>
    <submittedName>
        <fullName evidence="2">Uncharacterized protein</fullName>
    </submittedName>
</protein>
<feature type="non-terminal residue" evidence="2">
    <location>
        <position position="267"/>
    </location>
</feature>
<feature type="compositionally biased region" description="Low complexity" evidence="1">
    <location>
        <begin position="102"/>
        <end position="111"/>
    </location>
</feature>
<sequence length="267" mass="27104">PPPGAGARRGRGARGAADRGAGGAEPADRRRPQRRAALRHRGADAPVRGLEVVGHRPRDGAGRRRPRGRRAAPGAATAAGGGGLLGGGAGGPAAGGRGGAAPGLRAPLPARRPARAGGPHRVRGRGGGRVPPWRDGAVGAARRGHAGRLDHAAAGHAARAGRRRGGPDRRRAPAGRRGVRGRPPVGARARALHTHALPGDGPRPAGPARARRPRRARRLVRAGADHPRRDRSGGRRRAAPARRDAGREALVPARHLDLAGGPALGAV</sequence>